<dbReference type="EMBL" id="LGCK01000004">
    <property type="protein sequence ID" value="KPL74066.1"/>
    <property type="molecule type" value="Genomic_DNA"/>
</dbReference>
<dbReference type="Proteomes" id="UP000050430">
    <property type="component" value="Unassembled WGS sequence"/>
</dbReference>
<evidence type="ECO:0000313" key="1">
    <source>
        <dbReference type="EMBL" id="KPL74066.1"/>
    </source>
</evidence>
<dbReference type="STRING" id="229920.ADM99_02205"/>
<name>A0A0N8GM19_9CHLR</name>
<gene>
    <name evidence="1" type="ORF">ADM99_02205</name>
</gene>
<evidence type="ECO:0000313" key="2">
    <source>
        <dbReference type="Proteomes" id="UP000050430"/>
    </source>
</evidence>
<dbReference type="AlphaFoldDB" id="A0A0N8GM19"/>
<comment type="caution">
    <text evidence="1">The sequence shown here is derived from an EMBL/GenBank/DDBJ whole genome shotgun (WGS) entry which is preliminary data.</text>
</comment>
<sequence length="201" mass="22585">MEQGSVFLAQFMTLSDGVEVNGETISVIVDGMANFRDTAIKILAENGIINPQAGEWYDQQAWLNSFKKISSALHAVTLTYIGRKIPESANFPVELDGIEAALKSIDVAYHMNHRRNGEILFDSVTGKMKEGIGHYLYKRIAVNRAVMVCHNPYPCDFDRGIIDAVAFRHKPVGTTNVRVTHEAPDHCRKNGYDFCTYMVEW</sequence>
<accession>A0A0N8GM19</accession>
<organism evidence="1 2">
    <name type="scientific">Leptolinea tardivitalis</name>
    <dbReference type="NCBI Taxonomy" id="229920"/>
    <lineage>
        <taxon>Bacteria</taxon>
        <taxon>Bacillati</taxon>
        <taxon>Chloroflexota</taxon>
        <taxon>Anaerolineae</taxon>
        <taxon>Anaerolineales</taxon>
        <taxon>Anaerolineaceae</taxon>
        <taxon>Leptolinea</taxon>
    </lineage>
</organism>
<keyword evidence="2" id="KW-1185">Reference proteome</keyword>
<protein>
    <submittedName>
        <fullName evidence="1">Uncharacterized protein</fullName>
    </submittedName>
</protein>
<proteinExistence type="predicted"/>
<reference evidence="1 2" key="1">
    <citation type="submission" date="2015-07" db="EMBL/GenBank/DDBJ databases">
        <title>Genome sequence of Leptolinea tardivitalis DSM 16556.</title>
        <authorList>
            <person name="Hemp J."/>
            <person name="Ward L.M."/>
            <person name="Pace L.A."/>
            <person name="Fischer W.W."/>
        </authorList>
    </citation>
    <scope>NUCLEOTIDE SEQUENCE [LARGE SCALE GENOMIC DNA]</scope>
    <source>
        <strain evidence="1 2">YMTK-2</strain>
    </source>
</reference>